<dbReference type="Proteomes" id="UP000060630">
    <property type="component" value="Unassembled WGS sequence"/>
</dbReference>
<comment type="caution">
    <text evidence="5">The sequence shown here is derived from an EMBL/GenBank/DDBJ whole genome shotgun (WGS) entry which is preliminary data.</text>
</comment>
<keyword evidence="3 5" id="KW-0378">Hydrolase</keyword>
<evidence type="ECO:0000313" key="5">
    <source>
        <dbReference type="EMBL" id="KWA86111.1"/>
    </source>
</evidence>
<dbReference type="Pfam" id="PF00753">
    <property type="entry name" value="Lactamase_B"/>
    <property type="match status" value="1"/>
</dbReference>
<dbReference type="SUPFAM" id="SSF56281">
    <property type="entry name" value="Metallo-hydrolase/oxidoreductase"/>
    <property type="match status" value="1"/>
</dbReference>
<dbReference type="AlphaFoldDB" id="A0A106KAC2"/>
<organism evidence="5 6">
    <name type="scientific">Burkholderia ubonensis</name>
    <dbReference type="NCBI Taxonomy" id="101571"/>
    <lineage>
        <taxon>Bacteria</taxon>
        <taxon>Pseudomonadati</taxon>
        <taxon>Pseudomonadota</taxon>
        <taxon>Betaproteobacteria</taxon>
        <taxon>Burkholderiales</taxon>
        <taxon>Burkholderiaceae</taxon>
        <taxon>Burkholderia</taxon>
        <taxon>Burkholderia cepacia complex</taxon>
    </lineage>
</organism>
<evidence type="ECO:0000313" key="6">
    <source>
        <dbReference type="Proteomes" id="UP000060630"/>
    </source>
</evidence>
<keyword evidence="4" id="KW-0862">Zinc</keyword>
<proteinExistence type="inferred from homology"/>
<dbReference type="InterPro" id="IPR036866">
    <property type="entry name" value="RibonucZ/Hydroxyglut_hydro"/>
</dbReference>
<sequence length="278" mass="30076">MSATFPTRDLGDVSVTAVSDGYLQADFGLLLNIHAVEAEKIQSDAGVKDPTAIHINTFLVRRNGKNILIDSGAGGIKGWGGQLVTNLAALGIEPGGIDAVLLTHAHPDHIGGLLAPDGEPIFTNAELVISSEEFNYLEDDKNLSEASERAKGNFRFARDVFKKYRRNIRLIDEEEALPGIFSTPLGGHTPGHTGYRIEGSKDNLLIWGDIVHFPNIQLLRPDVSIAFDKDAPLAAATRARLLDMVSSDRLLVGGMHLGEQGFGRVGKYKSGYELTYAE</sequence>
<protein>
    <submittedName>
        <fullName evidence="5">MBL fold metallo-hydrolase</fullName>
    </submittedName>
</protein>
<comment type="similarity">
    <text evidence="1">Belongs to the metallo-beta-lactamase superfamily.</text>
</comment>
<dbReference type="GO" id="GO:0016787">
    <property type="term" value="F:hydrolase activity"/>
    <property type="evidence" value="ECO:0007669"/>
    <property type="project" value="UniProtKB-KW"/>
</dbReference>
<dbReference type="SMART" id="SM00849">
    <property type="entry name" value="Lactamase_B"/>
    <property type="match status" value="1"/>
</dbReference>
<keyword evidence="2" id="KW-0479">Metal-binding</keyword>
<accession>A0A106KAC2</accession>
<dbReference type="InterPro" id="IPR001279">
    <property type="entry name" value="Metallo-B-lactamas"/>
</dbReference>
<dbReference type="InterPro" id="IPR051013">
    <property type="entry name" value="MBL_superfamily_lactonases"/>
</dbReference>
<dbReference type="CDD" id="cd07720">
    <property type="entry name" value="OPHC2-like_MBL-fold"/>
    <property type="match status" value="1"/>
</dbReference>
<dbReference type="PANTHER" id="PTHR42978">
    <property type="entry name" value="QUORUM-QUENCHING LACTONASE YTNP-RELATED-RELATED"/>
    <property type="match status" value="1"/>
</dbReference>
<dbReference type="RefSeq" id="WP_059483046.1">
    <property type="nucleotide sequence ID" value="NZ_LOVG01000103.1"/>
</dbReference>
<evidence type="ECO:0000256" key="2">
    <source>
        <dbReference type="ARBA" id="ARBA00022723"/>
    </source>
</evidence>
<dbReference type="EMBL" id="LPHD01000013">
    <property type="protein sequence ID" value="KWA86111.1"/>
    <property type="molecule type" value="Genomic_DNA"/>
</dbReference>
<dbReference type="GO" id="GO:0046872">
    <property type="term" value="F:metal ion binding"/>
    <property type="evidence" value="ECO:0007669"/>
    <property type="project" value="UniProtKB-KW"/>
</dbReference>
<name>A0A106KAC2_9BURK</name>
<evidence type="ECO:0000256" key="1">
    <source>
        <dbReference type="ARBA" id="ARBA00007749"/>
    </source>
</evidence>
<evidence type="ECO:0000256" key="4">
    <source>
        <dbReference type="ARBA" id="ARBA00022833"/>
    </source>
</evidence>
<reference evidence="5 6" key="1">
    <citation type="submission" date="2015-11" db="EMBL/GenBank/DDBJ databases">
        <title>Expanding the genomic diversity of Burkholderia species for the development of highly accurate diagnostics.</title>
        <authorList>
            <person name="Sahl J."/>
            <person name="Keim P."/>
            <person name="Wagner D."/>
        </authorList>
    </citation>
    <scope>NUCLEOTIDE SEQUENCE [LARGE SCALE GENOMIC DNA]</scope>
    <source>
        <strain evidence="5 6">MSMB2087WGS</strain>
    </source>
</reference>
<gene>
    <name evidence="5" type="ORF">WL29_12115</name>
</gene>
<evidence type="ECO:0000256" key="3">
    <source>
        <dbReference type="ARBA" id="ARBA00022801"/>
    </source>
</evidence>
<dbReference type="PANTHER" id="PTHR42978:SF6">
    <property type="entry name" value="QUORUM-QUENCHING LACTONASE YTNP-RELATED"/>
    <property type="match status" value="1"/>
</dbReference>
<dbReference type="Gene3D" id="3.60.15.10">
    <property type="entry name" value="Ribonuclease Z/Hydroxyacylglutathione hydrolase-like"/>
    <property type="match status" value="1"/>
</dbReference>